<proteinExistence type="predicted"/>
<protein>
    <recommendedName>
        <fullName evidence="3">Methyltransferase domain-containing protein</fullName>
    </recommendedName>
</protein>
<organism evidence="1 2">
    <name type="scientific">Aspergillus pseudoviridinutans</name>
    <dbReference type="NCBI Taxonomy" id="1517512"/>
    <lineage>
        <taxon>Eukaryota</taxon>
        <taxon>Fungi</taxon>
        <taxon>Dikarya</taxon>
        <taxon>Ascomycota</taxon>
        <taxon>Pezizomycotina</taxon>
        <taxon>Eurotiomycetes</taxon>
        <taxon>Eurotiomycetidae</taxon>
        <taxon>Eurotiales</taxon>
        <taxon>Aspergillaceae</taxon>
        <taxon>Aspergillus</taxon>
        <taxon>Aspergillus subgen. Fumigati</taxon>
    </lineage>
</organism>
<dbReference type="RefSeq" id="XP_043163142.1">
    <property type="nucleotide sequence ID" value="XM_043307207.1"/>
</dbReference>
<dbReference type="GeneID" id="67009987"/>
<name>A0A9P3EXW2_9EURO</name>
<dbReference type="AlphaFoldDB" id="A0A9P3EXW2"/>
<keyword evidence="2" id="KW-1185">Reference proteome</keyword>
<evidence type="ECO:0000313" key="1">
    <source>
        <dbReference type="EMBL" id="GIJ92396.1"/>
    </source>
</evidence>
<dbReference type="Proteomes" id="UP001043456">
    <property type="component" value="Unassembled WGS sequence"/>
</dbReference>
<dbReference type="OrthoDB" id="2101715at2759"/>
<comment type="caution">
    <text evidence="1">The sequence shown here is derived from an EMBL/GenBank/DDBJ whole genome shotgun (WGS) entry which is preliminary data.</text>
</comment>
<evidence type="ECO:0008006" key="3">
    <source>
        <dbReference type="Google" id="ProtNLM"/>
    </source>
</evidence>
<evidence type="ECO:0000313" key="2">
    <source>
        <dbReference type="Proteomes" id="UP001043456"/>
    </source>
</evidence>
<dbReference type="EMBL" id="BHVY01000009">
    <property type="protein sequence ID" value="GIJ92396.1"/>
    <property type="molecule type" value="Genomic_DNA"/>
</dbReference>
<accession>A0A9P3EXW2</accession>
<gene>
    <name evidence="1" type="ORF">Asppvi_011378</name>
</gene>
<reference evidence="1 2" key="1">
    <citation type="submission" date="2018-10" db="EMBL/GenBank/DDBJ databases">
        <title>Pan-genome distribution and transcriptional activeness of fungal secondary metabolism genes in Aspergillus section Fumigati.</title>
        <authorList>
            <person name="Takahashi H."/>
            <person name="Umemura M."/>
            <person name="Ninomiya A."/>
            <person name="Kusuya Y."/>
            <person name="Urayama S."/>
            <person name="Shimizu M."/>
            <person name="Watanabe A."/>
            <person name="Kamei K."/>
            <person name="Yaguchi T."/>
            <person name="Hagiwara D."/>
        </authorList>
    </citation>
    <scope>NUCLEOTIDE SEQUENCE [LARGE SCALE GENOMIC DNA]</scope>
    <source>
        <strain evidence="1 2">IFM 55266</strain>
    </source>
</reference>
<sequence>MVLFPRYHLIEVGDQAWCPGWLLAYLQSYLTEIWSLHIPGFSKTSPAGVACNIINRNLPDASSFTFVDLCAGAGGPIPVLDSALNKNLQAEGDGPSLFILSDLHPRLEEWQAIAKSHDNISYIKEPLDATKCERVAPPGRKECRIFNLCFHHFQDDEASAILGSALDSADAFMYALHESLFQSIALFVYPQYE</sequence>